<evidence type="ECO:0000313" key="5">
    <source>
        <dbReference type="Proteomes" id="UP001302367"/>
    </source>
</evidence>
<dbReference type="AlphaFoldDB" id="A0A2G5I3Q8"/>
<evidence type="ECO:0000256" key="1">
    <source>
        <dbReference type="SAM" id="Phobius"/>
    </source>
</evidence>
<reference evidence="2 4" key="1">
    <citation type="submission" date="2015-10" db="EMBL/GenBank/DDBJ databases">
        <title>The cercosporin biosynthetic gene cluster was horizontally transferred to several fungal lineages and shown to be expanded in Cercospora beticola based on microsynteny with recipient genomes.</title>
        <authorList>
            <person name="De Jonge R."/>
            <person name="Ebert M.K."/>
            <person name="Suttle J.C."/>
            <person name="Jurick Ii W.M."/>
            <person name="Secor G.A."/>
            <person name="Thomma B.P."/>
            <person name="Van De Peer Y."/>
            <person name="Bolton M.D."/>
        </authorList>
    </citation>
    <scope>NUCLEOTIDE SEQUENCE [LARGE SCALE GENOMIC DNA]</scope>
    <source>
        <strain evidence="2 4">09-40</strain>
    </source>
</reference>
<dbReference type="Pfam" id="PF09796">
    <property type="entry name" value="QCR10"/>
    <property type="match status" value="1"/>
</dbReference>
<proteinExistence type="predicted"/>
<reference evidence="3 5" key="2">
    <citation type="submission" date="2023-09" db="EMBL/GenBank/DDBJ databases">
        <title>Complete-Gapless Cercospora beticola genome.</title>
        <authorList>
            <person name="Wyatt N.A."/>
            <person name="Spanner R.E."/>
            <person name="Bolton M.D."/>
        </authorList>
    </citation>
    <scope>NUCLEOTIDE SEQUENCE [LARGE SCALE GENOMIC DNA]</scope>
    <source>
        <strain evidence="3">Cb09-40</strain>
    </source>
</reference>
<gene>
    <name evidence="2" type="ORF">CB0940_02647</name>
    <name evidence="3" type="ORF">RHO25_004413</name>
</gene>
<evidence type="ECO:0000313" key="3">
    <source>
        <dbReference type="EMBL" id="WPA99793.1"/>
    </source>
</evidence>
<name>A0A2G5I3Q8_CERBT</name>
<dbReference type="EMBL" id="CP134186">
    <property type="protein sequence ID" value="WPA99793.1"/>
    <property type="molecule type" value="Genomic_DNA"/>
</dbReference>
<dbReference type="InterPro" id="IPR019182">
    <property type="entry name" value="Cytochrome_b-c1_su10_fun"/>
</dbReference>
<dbReference type="Proteomes" id="UP000230605">
    <property type="component" value="Chromosome 3"/>
</dbReference>
<dbReference type="PANTHER" id="PTHR28254">
    <property type="entry name" value="CYTOCHROME B-C1 COMPLEX SUBUNIT 10"/>
    <property type="match status" value="1"/>
</dbReference>
<keyword evidence="1" id="KW-1133">Transmembrane helix</keyword>
<accession>A0A2G5I3Q8</accession>
<dbReference type="GO" id="GO:0005739">
    <property type="term" value="C:mitochondrion"/>
    <property type="evidence" value="ECO:0007669"/>
    <property type="project" value="GOC"/>
</dbReference>
<feature type="transmembrane region" description="Helical" evidence="1">
    <location>
        <begin position="63"/>
        <end position="84"/>
    </location>
</feature>
<organism evidence="2 4">
    <name type="scientific">Cercospora beticola</name>
    <name type="common">Sugarbeet leaf spot fungus</name>
    <dbReference type="NCBI Taxonomy" id="122368"/>
    <lineage>
        <taxon>Eukaryota</taxon>
        <taxon>Fungi</taxon>
        <taxon>Dikarya</taxon>
        <taxon>Ascomycota</taxon>
        <taxon>Pezizomycotina</taxon>
        <taxon>Dothideomycetes</taxon>
        <taxon>Dothideomycetidae</taxon>
        <taxon>Mycosphaerellales</taxon>
        <taxon>Mycosphaerellaceae</taxon>
        <taxon>Cercospora</taxon>
    </lineage>
</organism>
<evidence type="ECO:0000313" key="4">
    <source>
        <dbReference type="Proteomes" id="UP000230605"/>
    </source>
</evidence>
<keyword evidence="1" id="KW-0472">Membrane</keyword>
<evidence type="ECO:0000313" key="2">
    <source>
        <dbReference type="EMBL" id="PIA99410.1"/>
    </source>
</evidence>
<keyword evidence="1" id="KW-0812">Transmembrane</keyword>
<dbReference type="EMBL" id="LKMD01000101">
    <property type="protein sequence ID" value="PIA99410.1"/>
    <property type="molecule type" value="Genomic_DNA"/>
</dbReference>
<dbReference type="PANTHER" id="PTHR28254:SF1">
    <property type="entry name" value="CYTOCHROME B-C1 COMPLEX SUBUNIT 10, MITOCHONDRIAL"/>
    <property type="match status" value="1"/>
</dbReference>
<evidence type="ECO:0008006" key="6">
    <source>
        <dbReference type="Google" id="ProtNLM"/>
    </source>
</evidence>
<keyword evidence="5" id="KW-1185">Reference proteome</keyword>
<protein>
    <recommendedName>
        <fullName evidence="6">Cytochrome b-c1 complex subunit 10</fullName>
    </recommendedName>
</protein>
<dbReference type="GO" id="GO:0006122">
    <property type="term" value="P:mitochondrial electron transport, ubiquinol to cytochrome c"/>
    <property type="evidence" value="ECO:0007669"/>
    <property type="project" value="InterPro"/>
</dbReference>
<sequence length="116" mass="12679">MRPALRLLNTSPTLQGGAGLWKSGAPGTHVWRKPVKVDTYKSPYGPQYKIKPHVFGVDAGKGYYYGTLAAGFGVAAGTFAIMFFDAVPKVKQDILEKIPFIASFYHTEVAPEDNPF</sequence>
<dbReference type="OrthoDB" id="2391627at2759"/>
<dbReference type="Proteomes" id="UP001302367">
    <property type="component" value="Chromosome 3"/>
</dbReference>